<evidence type="ECO:0000313" key="1">
    <source>
        <dbReference type="EMBL" id="WZB88575.1"/>
    </source>
</evidence>
<accession>A0ABZ2UW42</accession>
<dbReference type="Gene3D" id="3.90.1530.10">
    <property type="entry name" value="Conserved hypothetical protein from pyrococcus furiosus pfu- 392566-001, ParB domain"/>
    <property type="match status" value="1"/>
</dbReference>
<gene>
    <name evidence="1" type="ORF">WJM97_02500</name>
</gene>
<keyword evidence="2" id="KW-1185">Reference proteome</keyword>
<dbReference type="InterPro" id="IPR036086">
    <property type="entry name" value="ParB/Sulfiredoxin_sf"/>
</dbReference>
<reference evidence="1 2" key="1">
    <citation type="submission" date="2024-04" db="EMBL/GenBank/DDBJ databases">
        <title>Okeanomitos corallinicola gen. &amp; sp. nov. (Nostocales, Cyanobacteria), a new toxic marine heterocyst-forming cyanobacterium from a coral reef.</title>
        <authorList>
            <person name="Li H."/>
            <person name="Li R."/>
            <person name="Kang J."/>
            <person name="Hii K.S."/>
            <person name="Mohamed H.F."/>
            <person name="Xu X."/>
            <person name="Luo Z."/>
        </authorList>
    </citation>
    <scope>NUCLEOTIDE SEQUENCE [LARGE SCALE GENOMIC DNA]</scope>
    <source>
        <strain evidence="1 2">TIOX110</strain>
    </source>
</reference>
<protein>
    <submittedName>
        <fullName evidence="1">Chromosome partitioning protein ParB</fullName>
    </submittedName>
</protein>
<dbReference type="Proteomes" id="UP001483337">
    <property type="component" value="Chromosome"/>
</dbReference>
<dbReference type="SUPFAM" id="SSF110849">
    <property type="entry name" value="ParB/Sulfiredoxin"/>
    <property type="match status" value="1"/>
</dbReference>
<dbReference type="RefSeq" id="WP_353931481.1">
    <property type="nucleotide sequence ID" value="NZ_CP150886.1"/>
</dbReference>
<name>A0ABZ2UW42_9CYAN</name>
<sequence length="244" mass="28066">MRFYLVDVKDIVSDFPRSNFDEVELQKIAELIIESGGLIKPLVLKQSGAESYTVIEGHLEYYAAVTAKEKNPRQCETVNAFVISSKIEDLVLKQVAAITGINDINQPPIIAHDKINVDSSRLNNLELRLEKFMTELKLEITKERQKVDDQFKELISKIRENPDKKEVSQHKDPLKLLNTLTQQELYSKLKNYRVHRYEALAKAIVEARNKKQNQEFEDYRDVLSSVKGLGDKGMITIIDEFSKN</sequence>
<organism evidence="1 2">
    <name type="scientific">Okeanomitos corallinicola TIOX110</name>
    <dbReference type="NCBI Taxonomy" id="3133117"/>
    <lineage>
        <taxon>Bacteria</taxon>
        <taxon>Bacillati</taxon>
        <taxon>Cyanobacteriota</taxon>
        <taxon>Cyanophyceae</taxon>
        <taxon>Nostocales</taxon>
        <taxon>Aphanizomenonaceae</taxon>
        <taxon>Okeanomitos</taxon>
    </lineage>
</organism>
<evidence type="ECO:0000313" key="2">
    <source>
        <dbReference type="Proteomes" id="UP001483337"/>
    </source>
</evidence>
<dbReference type="EMBL" id="CP150886">
    <property type="protein sequence ID" value="WZB88575.1"/>
    <property type="molecule type" value="Genomic_DNA"/>
</dbReference>
<proteinExistence type="predicted"/>